<evidence type="ECO:0000313" key="3">
    <source>
        <dbReference type="Proteomes" id="UP001556367"/>
    </source>
</evidence>
<dbReference type="PANTHER" id="PTHR33112:SF16">
    <property type="entry name" value="HETEROKARYON INCOMPATIBILITY DOMAIN-CONTAINING PROTEIN"/>
    <property type="match status" value="1"/>
</dbReference>
<dbReference type="InterPro" id="IPR010730">
    <property type="entry name" value="HET"/>
</dbReference>
<dbReference type="Pfam" id="PF06985">
    <property type="entry name" value="HET"/>
    <property type="match status" value="1"/>
</dbReference>
<dbReference type="EMBL" id="JASNQZ010000010">
    <property type="protein sequence ID" value="KAL0952225.1"/>
    <property type="molecule type" value="Genomic_DNA"/>
</dbReference>
<organism evidence="2 3">
    <name type="scientific">Hohenbuehelia grisea</name>
    <dbReference type="NCBI Taxonomy" id="104357"/>
    <lineage>
        <taxon>Eukaryota</taxon>
        <taxon>Fungi</taxon>
        <taxon>Dikarya</taxon>
        <taxon>Basidiomycota</taxon>
        <taxon>Agaricomycotina</taxon>
        <taxon>Agaricomycetes</taxon>
        <taxon>Agaricomycetidae</taxon>
        <taxon>Agaricales</taxon>
        <taxon>Pleurotineae</taxon>
        <taxon>Pleurotaceae</taxon>
        <taxon>Hohenbuehelia</taxon>
    </lineage>
</organism>
<sequence>MRFLWVDTLCILQDSPEDKAREIEQMAHIYSGASFALLAASSERVSQGFLQPRRDLLPPDAVLPPFCSGATHPGTLYLSDQASAQRLQYNSTDPVSLRGLCLQNWLLSPRSLGFASHTVQYHCATAITSIRGGVTALTAEVDTRLPGVFFLPKERRKTPPPPQKTPIFTHGTRRHWWVALNDYSARATTLPSDKLVATGGVVQHLNRVFQMRHLAGLWEDTLLDDLLWYTTKPLMPRPKTYRALS</sequence>
<accession>A0ABR3JAQ7</accession>
<evidence type="ECO:0000313" key="2">
    <source>
        <dbReference type="EMBL" id="KAL0952225.1"/>
    </source>
</evidence>
<evidence type="ECO:0000259" key="1">
    <source>
        <dbReference type="Pfam" id="PF06985"/>
    </source>
</evidence>
<dbReference type="PANTHER" id="PTHR33112">
    <property type="entry name" value="DOMAIN PROTEIN, PUTATIVE-RELATED"/>
    <property type="match status" value="1"/>
</dbReference>
<protein>
    <recommendedName>
        <fullName evidence="1">Heterokaryon incompatibility domain-containing protein</fullName>
    </recommendedName>
</protein>
<keyword evidence="3" id="KW-1185">Reference proteome</keyword>
<dbReference type="Proteomes" id="UP001556367">
    <property type="component" value="Unassembled WGS sequence"/>
</dbReference>
<proteinExistence type="predicted"/>
<gene>
    <name evidence="2" type="ORF">HGRIS_006515</name>
</gene>
<feature type="domain" description="Heterokaryon incompatibility" evidence="1">
    <location>
        <begin position="2"/>
        <end position="52"/>
    </location>
</feature>
<reference evidence="3" key="1">
    <citation type="submission" date="2024-06" db="EMBL/GenBank/DDBJ databases">
        <title>Multi-omics analyses provide insights into the biosynthesis of the anticancer antibiotic pleurotin in Hohenbuehelia grisea.</title>
        <authorList>
            <person name="Weaver J.A."/>
            <person name="Alberti F."/>
        </authorList>
    </citation>
    <scope>NUCLEOTIDE SEQUENCE [LARGE SCALE GENOMIC DNA]</scope>
    <source>
        <strain evidence="3">T-177</strain>
    </source>
</reference>
<name>A0ABR3JAQ7_9AGAR</name>
<comment type="caution">
    <text evidence="2">The sequence shown here is derived from an EMBL/GenBank/DDBJ whole genome shotgun (WGS) entry which is preliminary data.</text>
</comment>